<evidence type="ECO:0000313" key="3">
    <source>
        <dbReference type="Proteomes" id="UP000326354"/>
    </source>
</evidence>
<keyword evidence="3" id="KW-1185">Reference proteome</keyword>
<dbReference type="PANTHER" id="PTHR40940:SF2">
    <property type="entry name" value="BATD"/>
    <property type="match status" value="1"/>
</dbReference>
<dbReference type="PANTHER" id="PTHR40940">
    <property type="entry name" value="PROTEIN BATD-RELATED"/>
    <property type="match status" value="1"/>
</dbReference>
<dbReference type="Gene3D" id="1.10.1740.10">
    <property type="match status" value="1"/>
</dbReference>
<evidence type="ECO:0000313" key="2">
    <source>
        <dbReference type="EMBL" id="BBM85284.1"/>
    </source>
</evidence>
<keyword evidence="1" id="KW-0812">Transmembrane</keyword>
<dbReference type="RefSeq" id="WP_151969394.1">
    <property type="nucleotide sequence ID" value="NZ_AP019860.1"/>
</dbReference>
<dbReference type="InterPro" id="IPR025738">
    <property type="entry name" value="BatD"/>
</dbReference>
<protein>
    <submittedName>
        <fullName evidence="2">Uncharacterized protein</fullName>
    </submittedName>
</protein>
<reference evidence="2 3" key="1">
    <citation type="submission" date="2019-08" db="EMBL/GenBank/DDBJ databases">
        <title>Complete genome sequence of Candidatus Uab amorphum.</title>
        <authorList>
            <person name="Shiratori T."/>
            <person name="Suzuki S."/>
            <person name="Kakizawa Y."/>
            <person name="Ishida K."/>
        </authorList>
    </citation>
    <scope>NUCLEOTIDE SEQUENCE [LARGE SCALE GENOMIC DNA]</scope>
    <source>
        <strain evidence="2 3">SRT547</strain>
    </source>
</reference>
<dbReference type="InterPro" id="IPR013325">
    <property type="entry name" value="RNA_pol_sigma_r2"/>
</dbReference>
<organism evidence="2 3">
    <name type="scientific">Uabimicrobium amorphum</name>
    <dbReference type="NCBI Taxonomy" id="2596890"/>
    <lineage>
        <taxon>Bacteria</taxon>
        <taxon>Pseudomonadati</taxon>
        <taxon>Planctomycetota</taxon>
        <taxon>Candidatus Uabimicrobiia</taxon>
        <taxon>Candidatus Uabimicrobiales</taxon>
        <taxon>Candidatus Uabimicrobiaceae</taxon>
        <taxon>Candidatus Uabimicrobium</taxon>
    </lineage>
</organism>
<gene>
    <name evidence="2" type="ORF">UABAM_03648</name>
</gene>
<feature type="transmembrane region" description="Helical" evidence="1">
    <location>
        <begin position="197"/>
        <end position="218"/>
    </location>
</feature>
<accession>A0A5S9IP39</accession>
<keyword evidence="1" id="KW-1133">Transmembrane helix</keyword>
<sequence>MCHVKTAIDYSKKNVIEAYYYLVERFAPVVYFSALVKLQDHDLAQKTTEEVFFYAYNNIHRYQYKIGFVKWLTIYTNKTCHEIVLGRTPKTMQELQQLTHVPENHKVCLLLKNSHFSTRKIGAMLDTAEHEIDYILNKYPHIHMKNAYLNVDVDKCKKRITNKYRNHHFANYLNNFFLGFVTILLCVYLFFASTPQFFYALIIPFFVAVCICKLYSFISQYIYSKSWQKLTILFAMLTMAIAEPSFWAGVDKQKVNEHDKLTLTILFLGKSSINPPSFSLDNLTLSSQPQTVVTTEVIDGKQIILHRYLYTLSPRKVGPATISEIQCRLQKQVYTQPSITLDVTKNKTAAFPHFFAEMRPQTFQLYMQQICPLALTVYHPYSTKIENILFSLKKSPNYKKVGTQYKVEALERRGPFLYKKTVHHLLVLPLKAGKLNISLKKLQLDTFTTQKENLFDKEFGKDEDFSDDFFRQNPLNENFGAERITLPLKVADVAVNVASLPTSPTNFIGAVGEFSATATWEDFDKLSITLRGKGNLETVENIFLQKNDAFTVKKFESDLIQYLSPKSQQVQRTFFVNLQYLRKGNIAIHPYFCYFQPQKQKYQYIDMDIPPITVTLSALPKSNVMLITLLTVLTGVIMGIFYKFVIRGK</sequence>
<dbReference type="OrthoDB" id="2079210at2"/>
<dbReference type="GO" id="GO:0006352">
    <property type="term" value="P:DNA-templated transcription initiation"/>
    <property type="evidence" value="ECO:0007669"/>
    <property type="project" value="InterPro"/>
</dbReference>
<dbReference type="SUPFAM" id="SSF88946">
    <property type="entry name" value="Sigma2 domain of RNA polymerase sigma factors"/>
    <property type="match status" value="1"/>
</dbReference>
<dbReference type="KEGG" id="uam:UABAM_03648"/>
<proteinExistence type="predicted"/>
<dbReference type="Proteomes" id="UP000326354">
    <property type="component" value="Chromosome"/>
</dbReference>
<keyword evidence="1" id="KW-0472">Membrane</keyword>
<feature type="transmembrane region" description="Helical" evidence="1">
    <location>
        <begin position="624"/>
        <end position="645"/>
    </location>
</feature>
<feature type="transmembrane region" description="Helical" evidence="1">
    <location>
        <begin position="230"/>
        <end position="250"/>
    </location>
</feature>
<feature type="transmembrane region" description="Helical" evidence="1">
    <location>
        <begin position="172"/>
        <end position="191"/>
    </location>
</feature>
<dbReference type="GO" id="GO:0003700">
    <property type="term" value="F:DNA-binding transcription factor activity"/>
    <property type="evidence" value="ECO:0007669"/>
    <property type="project" value="InterPro"/>
</dbReference>
<dbReference type="Pfam" id="PF13584">
    <property type="entry name" value="BatD"/>
    <property type="match status" value="1"/>
</dbReference>
<name>A0A5S9IP39_UABAM</name>
<evidence type="ECO:0000256" key="1">
    <source>
        <dbReference type="SAM" id="Phobius"/>
    </source>
</evidence>
<dbReference type="AlphaFoldDB" id="A0A5S9IP39"/>
<dbReference type="EMBL" id="AP019860">
    <property type="protein sequence ID" value="BBM85284.1"/>
    <property type="molecule type" value="Genomic_DNA"/>
</dbReference>